<evidence type="ECO:0000256" key="2">
    <source>
        <dbReference type="ARBA" id="ARBA00022448"/>
    </source>
</evidence>
<dbReference type="PROSITE" id="PS50893">
    <property type="entry name" value="ABC_TRANSPORTER_2"/>
    <property type="match status" value="1"/>
</dbReference>
<keyword evidence="4 6" id="KW-0067">ATP-binding</keyword>
<evidence type="ECO:0000259" key="5">
    <source>
        <dbReference type="PROSITE" id="PS50893"/>
    </source>
</evidence>
<dbReference type="InterPro" id="IPR017871">
    <property type="entry name" value="ABC_transporter-like_CS"/>
</dbReference>
<evidence type="ECO:0000313" key="6">
    <source>
        <dbReference type="EMBL" id="WWX25161.1"/>
    </source>
</evidence>
<dbReference type="RefSeq" id="WP_338737301.1">
    <property type="nucleotide sequence ID" value="NZ_CP146612.1"/>
</dbReference>
<accession>A0ABZ2J2Z5</accession>
<dbReference type="InterPro" id="IPR027417">
    <property type="entry name" value="P-loop_NTPase"/>
</dbReference>
<proteinExistence type="inferred from homology"/>
<dbReference type="Pfam" id="PF00005">
    <property type="entry name" value="ABC_tran"/>
    <property type="match status" value="1"/>
</dbReference>
<dbReference type="InterPro" id="IPR003439">
    <property type="entry name" value="ABC_transporter-like_ATP-bd"/>
</dbReference>
<feature type="domain" description="ABC transporter" evidence="5">
    <location>
        <begin position="3"/>
        <end position="228"/>
    </location>
</feature>
<keyword evidence="2" id="KW-0813">Transport</keyword>
<evidence type="ECO:0000256" key="4">
    <source>
        <dbReference type="ARBA" id="ARBA00022840"/>
    </source>
</evidence>
<dbReference type="SMART" id="SM00382">
    <property type="entry name" value="AAA"/>
    <property type="match status" value="1"/>
</dbReference>
<comment type="similarity">
    <text evidence="1">Belongs to the ABC transporter superfamily.</text>
</comment>
<name>A0ABZ2J2Z5_9CHLR</name>
<gene>
    <name evidence="6" type="ORF">V8247_07830</name>
</gene>
<dbReference type="Gene3D" id="3.40.50.300">
    <property type="entry name" value="P-loop containing nucleotide triphosphate hydrolases"/>
    <property type="match status" value="1"/>
</dbReference>
<evidence type="ECO:0000313" key="7">
    <source>
        <dbReference type="Proteomes" id="UP001375370"/>
    </source>
</evidence>
<dbReference type="PANTHER" id="PTHR42711">
    <property type="entry name" value="ABC TRANSPORTER ATP-BINDING PROTEIN"/>
    <property type="match status" value="1"/>
</dbReference>
<reference evidence="6 7" key="1">
    <citation type="submission" date="2024-03" db="EMBL/GenBank/DDBJ databases">
        <title>A Dehalogenimonas Isolated from Estuarine Sediments Dihaloeliminates Chlorinated Alkanes.</title>
        <authorList>
            <person name="Yang Y."/>
            <person name="Wang H."/>
        </authorList>
    </citation>
    <scope>NUCLEOTIDE SEQUENCE [LARGE SCALE GENOMIC DNA]</scope>
    <source>
        <strain evidence="6 7">W</strain>
    </source>
</reference>
<dbReference type="PROSITE" id="PS00211">
    <property type="entry name" value="ABC_TRANSPORTER_1"/>
    <property type="match status" value="1"/>
</dbReference>
<protein>
    <submittedName>
        <fullName evidence="6">ABC transporter ATP-binding protein</fullName>
    </submittedName>
</protein>
<dbReference type="Proteomes" id="UP001375370">
    <property type="component" value="Chromosome"/>
</dbReference>
<evidence type="ECO:0000256" key="3">
    <source>
        <dbReference type="ARBA" id="ARBA00022741"/>
    </source>
</evidence>
<dbReference type="InterPro" id="IPR050763">
    <property type="entry name" value="ABC_transporter_ATP-binding"/>
</dbReference>
<dbReference type="PANTHER" id="PTHR42711:SF5">
    <property type="entry name" value="ABC TRANSPORTER ATP-BINDING PROTEIN NATA"/>
    <property type="match status" value="1"/>
</dbReference>
<evidence type="ECO:0000256" key="1">
    <source>
        <dbReference type="ARBA" id="ARBA00005417"/>
    </source>
</evidence>
<keyword evidence="7" id="KW-1185">Reference proteome</keyword>
<organism evidence="6 7">
    <name type="scientific">Candidatus Dehalogenimonas loeffleri</name>
    <dbReference type="NCBI Taxonomy" id="3127115"/>
    <lineage>
        <taxon>Bacteria</taxon>
        <taxon>Bacillati</taxon>
        <taxon>Chloroflexota</taxon>
        <taxon>Dehalococcoidia</taxon>
        <taxon>Dehalococcoidales</taxon>
        <taxon>Dehalococcoidaceae</taxon>
        <taxon>Dehalogenimonas</taxon>
    </lineage>
</organism>
<dbReference type="EMBL" id="CP146612">
    <property type="protein sequence ID" value="WWX25161.1"/>
    <property type="molecule type" value="Genomic_DNA"/>
</dbReference>
<dbReference type="SUPFAM" id="SSF52540">
    <property type="entry name" value="P-loop containing nucleoside triphosphate hydrolases"/>
    <property type="match status" value="1"/>
</dbReference>
<dbReference type="InterPro" id="IPR003593">
    <property type="entry name" value="AAA+_ATPase"/>
</dbReference>
<sequence length="305" mass="33769">MVIKVENLVKVYGPIRAVDGLSFEVRQGEVFGMLGPNGAGKTTTVEIIEGLRKPDSGKVTVLGMDSARASNAIKQRIGAQLQTPALMPSLTVEELLDVFSAFYTRTLPVNELLDMLSLTESRKVLVKNLSGGQLQRLSVAMALINDPEIAFLDEPTTGLDPQVRRGMWQVIEDMKAKGKTIFLTTHYMEEAERLCDRIAIVDHGKIIALDTPRGLINSNFHEKAIQFELEPRPSEAELLKFPGAISVAVDLNEVVIYTDNVPVTMSAVLKYAEDHNLTSMLQDLHVRQASLEDVFLKLTGRKIRE</sequence>
<keyword evidence="3" id="KW-0547">Nucleotide-binding</keyword>
<dbReference type="GO" id="GO:0005524">
    <property type="term" value="F:ATP binding"/>
    <property type="evidence" value="ECO:0007669"/>
    <property type="project" value="UniProtKB-KW"/>
</dbReference>